<gene>
    <name evidence="1" type="ORF">H9717_11410</name>
</gene>
<accession>A0A9D2I8B7</accession>
<dbReference type="AlphaFoldDB" id="A0A9D2I8B7"/>
<sequence length="302" mass="35141">MSQLAPAAVFAYRRADKIQSCLEALEKNLGADKTAVFLYADGAKDENDRPDVERTREFISRYAGRHKFADFTVCFRERNMGLANSIITGVTEIMERYGRAIVVEDDLITSADFLSYMNGALSYYEKKKEIGEISAFTHPLKGLKSYEHDVYMTRKAECWGWATWKDRWELADWEMRSYAAFKRSRQDREFEKLQKGINNMLKQQMEGKLDSWAVRWCYSLFVNDKLTVYPKVSRTRNIGFDGSGVHCGRTDRYDGEISTDIGGCRFELLDVDRRLEKEAAKFEYVSLFQKGVNYIKRLSHKR</sequence>
<dbReference type="Proteomes" id="UP000886858">
    <property type="component" value="Unassembled WGS sequence"/>
</dbReference>
<organism evidence="1 2">
    <name type="scientific">Candidatus Eisenbergiella merdipullorum</name>
    <dbReference type="NCBI Taxonomy" id="2838553"/>
    <lineage>
        <taxon>Bacteria</taxon>
        <taxon>Bacillati</taxon>
        <taxon>Bacillota</taxon>
        <taxon>Clostridia</taxon>
        <taxon>Lachnospirales</taxon>
        <taxon>Lachnospiraceae</taxon>
        <taxon>Eisenbergiella</taxon>
    </lineage>
</organism>
<dbReference type="InterPro" id="IPR029044">
    <property type="entry name" value="Nucleotide-diphossugar_trans"/>
</dbReference>
<protein>
    <submittedName>
        <fullName evidence="1">Sugar transferase</fullName>
    </submittedName>
</protein>
<keyword evidence="1" id="KW-0808">Transferase</keyword>
<evidence type="ECO:0000313" key="1">
    <source>
        <dbReference type="EMBL" id="HJA93699.1"/>
    </source>
</evidence>
<name>A0A9D2I8B7_9FIRM</name>
<comment type="caution">
    <text evidence="1">The sequence shown here is derived from an EMBL/GenBank/DDBJ whole genome shotgun (WGS) entry which is preliminary data.</text>
</comment>
<evidence type="ECO:0000313" key="2">
    <source>
        <dbReference type="Proteomes" id="UP000886858"/>
    </source>
</evidence>
<proteinExistence type="predicted"/>
<dbReference type="Gene3D" id="3.90.550.10">
    <property type="entry name" value="Spore Coat Polysaccharide Biosynthesis Protein SpsA, Chain A"/>
    <property type="match status" value="1"/>
</dbReference>
<dbReference type="SUPFAM" id="SSF53448">
    <property type="entry name" value="Nucleotide-diphospho-sugar transferases"/>
    <property type="match status" value="1"/>
</dbReference>
<reference evidence="1" key="2">
    <citation type="submission" date="2021-04" db="EMBL/GenBank/DDBJ databases">
        <authorList>
            <person name="Gilroy R."/>
        </authorList>
    </citation>
    <scope>NUCLEOTIDE SEQUENCE</scope>
    <source>
        <strain evidence="1">CHK179-7159</strain>
    </source>
</reference>
<dbReference type="GO" id="GO:0016740">
    <property type="term" value="F:transferase activity"/>
    <property type="evidence" value="ECO:0007669"/>
    <property type="project" value="UniProtKB-KW"/>
</dbReference>
<dbReference type="EMBL" id="DWYY01000124">
    <property type="protein sequence ID" value="HJA93699.1"/>
    <property type="molecule type" value="Genomic_DNA"/>
</dbReference>
<reference evidence="1" key="1">
    <citation type="journal article" date="2021" name="PeerJ">
        <title>Extensive microbial diversity within the chicken gut microbiome revealed by metagenomics and culture.</title>
        <authorList>
            <person name="Gilroy R."/>
            <person name="Ravi A."/>
            <person name="Getino M."/>
            <person name="Pursley I."/>
            <person name="Horton D.L."/>
            <person name="Alikhan N.F."/>
            <person name="Baker D."/>
            <person name="Gharbi K."/>
            <person name="Hall N."/>
            <person name="Watson M."/>
            <person name="Adriaenssens E.M."/>
            <person name="Foster-Nyarko E."/>
            <person name="Jarju S."/>
            <person name="Secka A."/>
            <person name="Antonio M."/>
            <person name="Oren A."/>
            <person name="Chaudhuri R.R."/>
            <person name="La Ragione R."/>
            <person name="Hildebrand F."/>
            <person name="Pallen M.J."/>
        </authorList>
    </citation>
    <scope>NUCLEOTIDE SEQUENCE</scope>
    <source>
        <strain evidence="1">CHK179-7159</strain>
    </source>
</reference>